<evidence type="ECO:0000313" key="5">
    <source>
        <dbReference type="Proteomes" id="UP000677803"/>
    </source>
</evidence>
<keyword evidence="5" id="KW-1185">Reference proteome</keyword>
<feature type="compositionally biased region" description="Basic and acidic residues" evidence="3">
    <location>
        <begin position="379"/>
        <end position="391"/>
    </location>
</feature>
<feature type="region of interest" description="Disordered" evidence="3">
    <location>
        <begin position="349"/>
        <end position="528"/>
    </location>
</feature>
<dbReference type="Gene3D" id="1.25.40.10">
    <property type="entry name" value="Tetratricopeptide repeat domain"/>
    <property type="match status" value="2"/>
</dbReference>
<feature type="compositionally biased region" description="Basic residues" evidence="3">
    <location>
        <begin position="484"/>
        <end position="495"/>
    </location>
</feature>
<feature type="compositionally biased region" description="Basic and acidic residues" evidence="3">
    <location>
        <begin position="401"/>
        <end position="433"/>
    </location>
</feature>
<name>A0A8S4BMH0_9TELE</name>
<evidence type="ECO:0000256" key="3">
    <source>
        <dbReference type="SAM" id="MobiDB-lite"/>
    </source>
</evidence>
<evidence type="ECO:0000256" key="1">
    <source>
        <dbReference type="ARBA" id="ARBA00022737"/>
    </source>
</evidence>
<dbReference type="AlphaFoldDB" id="A0A8S4BMH0"/>
<dbReference type="SMART" id="SM00028">
    <property type="entry name" value="TPR"/>
    <property type="match status" value="3"/>
</dbReference>
<dbReference type="InterPro" id="IPR011990">
    <property type="entry name" value="TPR-like_helical_dom_sf"/>
</dbReference>
<evidence type="ECO:0000256" key="2">
    <source>
        <dbReference type="ARBA" id="ARBA00022803"/>
    </source>
</evidence>
<evidence type="ECO:0000313" key="4">
    <source>
        <dbReference type="EMBL" id="CAG5989279.1"/>
    </source>
</evidence>
<comment type="caution">
    <text evidence="4">The sequence shown here is derived from an EMBL/GenBank/DDBJ whole genome shotgun (WGS) entry which is preliminary data.</text>
</comment>
<sequence>MGRMIVPLELNYCQCMLELEEYYEVIEHTTEVLEKHKDCVKGYYKRAKAHAAVWDEKEARRDFNMVAQLDITLASLVRRELKDLSERMKEKYWEEKEQYWSKLDAKEKIEEDAEPDNEGKEEENEVESKQEGSESPTTATKDNVVEENSLCPPKCAEVAKVELEETRVVQSEGVKAEASCLTIIPNTGEKAEEKDWQQMLRLVMFLQNEGNAHIKEKRFQEASVKFEEALEYVESLQNKVDPEGEDRESLEKVRLPLTLNLSQCMLELKQYQRVVELNSKLLKRHKGNFKAVYQRARAHASLCNEDEARRDFALVEKLDPKFKPFVRQELKKLCESVRSMHAHQNKTYWDATKEKWGPGGSKAPSAARKRNVQRAQKAAGEKTDEGEKCEVSEVQEEGGSEEQHPAEKEAQGEAATEKNPREKAERSNKEPDCGRASGEEFENENSERVVAPEAGPGGPDNSPADKNSDPAAPSSGKDNVASKRSVRDKGRKKVKSQSSGAPNPSRTSGKNKAPRGKASKSGSFNTDQ</sequence>
<dbReference type="EMBL" id="CAJRST010036666">
    <property type="protein sequence ID" value="CAG5989279.1"/>
    <property type="molecule type" value="Genomic_DNA"/>
</dbReference>
<gene>
    <name evidence="4" type="ORF">MMEN_LOCUS17197</name>
</gene>
<feature type="region of interest" description="Disordered" evidence="3">
    <location>
        <begin position="104"/>
        <end position="146"/>
    </location>
</feature>
<keyword evidence="1" id="KW-0677">Repeat</keyword>
<dbReference type="SUPFAM" id="SSF48452">
    <property type="entry name" value="TPR-like"/>
    <property type="match status" value="2"/>
</dbReference>
<dbReference type="InterPro" id="IPR019734">
    <property type="entry name" value="TPR_rpt"/>
</dbReference>
<dbReference type="Proteomes" id="UP000677803">
    <property type="component" value="Unassembled WGS sequence"/>
</dbReference>
<accession>A0A8S4BMH0</accession>
<feature type="compositionally biased region" description="Polar residues" evidence="3">
    <location>
        <begin position="496"/>
        <end position="510"/>
    </location>
</feature>
<dbReference type="OrthoDB" id="5829758at2759"/>
<keyword evidence="2" id="KW-0802">TPR repeat</keyword>
<dbReference type="PANTHER" id="PTHR11242">
    <property type="entry name" value="ARYL HYDROCARBON RECEPTOR INTERACTING PROTEIN RELATED"/>
    <property type="match status" value="1"/>
</dbReference>
<dbReference type="InterPro" id="IPR039663">
    <property type="entry name" value="AIP/AIPL1/TTC9"/>
</dbReference>
<proteinExistence type="predicted"/>
<dbReference type="PANTHER" id="PTHR11242:SF1">
    <property type="entry name" value="PPIASE FKBP-TYPE DOMAIN-CONTAINING PROTEIN"/>
    <property type="match status" value="1"/>
</dbReference>
<feature type="compositionally biased region" description="Acidic residues" evidence="3">
    <location>
        <begin position="110"/>
        <end position="125"/>
    </location>
</feature>
<reference evidence="4" key="1">
    <citation type="submission" date="2021-05" db="EMBL/GenBank/DDBJ databases">
        <authorList>
            <person name="Tigano A."/>
        </authorList>
    </citation>
    <scope>NUCLEOTIDE SEQUENCE</scope>
</reference>
<organism evidence="4 5">
    <name type="scientific">Menidia menidia</name>
    <name type="common">Atlantic silverside</name>
    <dbReference type="NCBI Taxonomy" id="238744"/>
    <lineage>
        <taxon>Eukaryota</taxon>
        <taxon>Metazoa</taxon>
        <taxon>Chordata</taxon>
        <taxon>Craniata</taxon>
        <taxon>Vertebrata</taxon>
        <taxon>Euteleostomi</taxon>
        <taxon>Actinopterygii</taxon>
        <taxon>Neopterygii</taxon>
        <taxon>Teleostei</taxon>
        <taxon>Neoteleostei</taxon>
        <taxon>Acanthomorphata</taxon>
        <taxon>Ovalentaria</taxon>
        <taxon>Atherinomorphae</taxon>
        <taxon>Atheriniformes</taxon>
        <taxon>Atherinopsidae</taxon>
        <taxon>Menidiinae</taxon>
        <taxon>Menidia</taxon>
    </lineage>
</organism>
<protein>
    <submittedName>
        <fullName evidence="4">(Atlantic silverside) hypothetical protein</fullName>
    </submittedName>
</protein>